<comment type="caution">
    <text evidence="4">The sequence shown here is derived from an EMBL/GenBank/DDBJ whole genome shotgun (WGS) entry which is preliminary data.</text>
</comment>
<dbReference type="Proteomes" id="UP001162131">
    <property type="component" value="Unassembled WGS sequence"/>
</dbReference>
<organism evidence="4 5">
    <name type="scientific">Blepharisma stoltei</name>
    <dbReference type="NCBI Taxonomy" id="1481888"/>
    <lineage>
        <taxon>Eukaryota</taxon>
        <taxon>Sar</taxon>
        <taxon>Alveolata</taxon>
        <taxon>Ciliophora</taxon>
        <taxon>Postciliodesmatophora</taxon>
        <taxon>Heterotrichea</taxon>
        <taxon>Heterotrichida</taxon>
        <taxon>Blepharismidae</taxon>
        <taxon>Blepharisma</taxon>
    </lineage>
</organism>
<evidence type="ECO:0000313" key="4">
    <source>
        <dbReference type="EMBL" id="CAG9322074.1"/>
    </source>
</evidence>
<gene>
    <name evidence="4" type="ORF">BSTOLATCC_MIC30455</name>
</gene>
<dbReference type="AlphaFoldDB" id="A0AAU9J4G0"/>
<proteinExistence type="predicted"/>
<reference evidence="4" key="1">
    <citation type="submission" date="2021-09" db="EMBL/GenBank/DDBJ databases">
        <authorList>
            <consortium name="AG Swart"/>
            <person name="Singh M."/>
            <person name="Singh A."/>
            <person name="Seah K."/>
            <person name="Emmerich C."/>
        </authorList>
    </citation>
    <scope>NUCLEOTIDE SEQUENCE</scope>
    <source>
        <strain evidence="4">ATCC30299</strain>
    </source>
</reference>
<evidence type="ECO:0000256" key="1">
    <source>
        <dbReference type="ARBA" id="ARBA00001962"/>
    </source>
</evidence>
<dbReference type="PANTHER" id="PTHR20883:SF15">
    <property type="entry name" value="PHYTANOYL-COA DIOXYGENASE DOMAIN-CONTAINING PROTEIN 1"/>
    <property type="match status" value="1"/>
</dbReference>
<evidence type="ECO:0000313" key="5">
    <source>
        <dbReference type="Proteomes" id="UP001162131"/>
    </source>
</evidence>
<evidence type="ECO:0008006" key="6">
    <source>
        <dbReference type="Google" id="ProtNLM"/>
    </source>
</evidence>
<keyword evidence="2" id="KW-0479">Metal-binding</keyword>
<dbReference type="PANTHER" id="PTHR20883">
    <property type="entry name" value="PHYTANOYL-COA DIOXYGENASE DOMAIN CONTAINING 1"/>
    <property type="match status" value="1"/>
</dbReference>
<name>A0AAU9J4G0_9CILI</name>
<accession>A0AAU9J4G0</accession>
<dbReference type="EMBL" id="CAJZBQ010000030">
    <property type="protein sequence ID" value="CAG9322074.1"/>
    <property type="molecule type" value="Genomic_DNA"/>
</dbReference>
<protein>
    <recommendedName>
        <fullName evidence="6">Phytanoyl-CoA dioxygenase</fullName>
    </recommendedName>
</protein>
<dbReference type="InterPro" id="IPR008775">
    <property type="entry name" value="Phytyl_CoA_dOase-like"/>
</dbReference>
<evidence type="ECO:0000256" key="3">
    <source>
        <dbReference type="ARBA" id="ARBA00023004"/>
    </source>
</evidence>
<evidence type="ECO:0000256" key="2">
    <source>
        <dbReference type="ARBA" id="ARBA00022723"/>
    </source>
</evidence>
<keyword evidence="3" id="KW-0408">Iron</keyword>
<comment type="cofactor">
    <cofactor evidence="1">
        <name>Fe cation</name>
        <dbReference type="ChEBI" id="CHEBI:24875"/>
    </cofactor>
</comment>
<dbReference type="Pfam" id="PF05721">
    <property type="entry name" value="PhyH"/>
    <property type="match status" value="1"/>
</dbReference>
<dbReference type="GO" id="GO:0046872">
    <property type="term" value="F:metal ion binding"/>
    <property type="evidence" value="ECO:0007669"/>
    <property type="project" value="UniProtKB-KW"/>
</dbReference>
<keyword evidence="5" id="KW-1185">Reference proteome</keyword>
<dbReference type="Gene3D" id="2.60.120.620">
    <property type="entry name" value="q2cbj1_9rhob like domain"/>
    <property type="match status" value="1"/>
</dbReference>
<dbReference type="SUPFAM" id="SSF51197">
    <property type="entry name" value="Clavaminate synthase-like"/>
    <property type="match status" value="1"/>
</dbReference>
<sequence>MIKLIRRFTGNLTKGEIEFYAANGYLVFPNFIPKSDVDGLKERAFQLIDNWQPSSNHPIFTTHDQKRVADNYFMDSAYGIGFFLEENAKDPANNKRNSINKLGHAMHDLDPVFQRFSYNVRFRRILNGLGYNAPVIAQSMYIMKPPGIGAEVKIHQDNSYLITSPLSCVGLWVAIEDAKKSNACLYAVPGSHKYGCKTYWERKDGKMLYTNDYEYSKEGGVCLEVEAGTVVVLHGSLVHWSDDNLSNVSRHAYTLHCVETVNTTWSPKNWIQRPKEFPFNSWTL</sequence>